<reference evidence="4 6" key="2">
    <citation type="submission" date="2017-07" db="EMBL/GenBank/DDBJ databases">
        <authorList>
            <person name="Sun Z.S."/>
            <person name="Albrecht U."/>
            <person name="Echele G."/>
            <person name="Lee C.C."/>
        </authorList>
    </citation>
    <scope>NUCLEOTIDE SEQUENCE [LARGE SCALE GENOMIC DNA]</scope>
    <source>
        <strain evidence="4 6">AR3</strain>
    </source>
</reference>
<evidence type="ECO:0000313" key="4">
    <source>
        <dbReference type="EMBL" id="SNU06082.1"/>
    </source>
</evidence>
<dbReference type="Proteomes" id="UP000183162">
    <property type="component" value="Unassembled WGS sequence"/>
</dbReference>
<dbReference type="Proteomes" id="UP000214649">
    <property type="component" value="Unassembled WGS sequence"/>
</dbReference>
<dbReference type="OrthoDB" id="1632173at2"/>
<dbReference type="GeneID" id="63969595"/>
<dbReference type="EMBL" id="FNGX01000003">
    <property type="protein sequence ID" value="SDL61916.1"/>
    <property type="molecule type" value="Genomic_DNA"/>
</dbReference>
<proteinExistence type="inferred from homology"/>
<organism evidence="3 5">
    <name type="scientific">Streptococcus equinus</name>
    <name type="common">Streptococcus bovis</name>
    <dbReference type="NCBI Taxonomy" id="1335"/>
    <lineage>
        <taxon>Bacteria</taxon>
        <taxon>Bacillati</taxon>
        <taxon>Bacillota</taxon>
        <taxon>Bacilli</taxon>
        <taxon>Lactobacillales</taxon>
        <taxon>Streptococcaceae</taxon>
        <taxon>Streptococcus</taxon>
    </lineage>
</organism>
<comment type="similarity">
    <text evidence="1">Belongs to the UPF0337 (CsbD) family.</text>
</comment>
<dbReference type="RefSeq" id="WP_021143215.1">
    <property type="nucleotide sequence ID" value="NZ_BJMB01000004.1"/>
</dbReference>
<sequence length="69" mass="7494">MSDEKYKAKLDQVKGGLKQGLGKVTGNKKLEAEGFVEKTIAKGKELVDDLKEGSEGAIDTIKKSLDKKK</sequence>
<name>A0A1G9LJ12_STREI</name>
<dbReference type="Gene3D" id="1.10.1470.10">
    <property type="entry name" value="YjbJ"/>
    <property type="match status" value="1"/>
</dbReference>
<dbReference type="InterPro" id="IPR036629">
    <property type="entry name" value="YjbJ_sf"/>
</dbReference>
<reference evidence="3 5" key="1">
    <citation type="submission" date="2016-10" db="EMBL/GenBank/DDBJ databases">
        <authorList>
            <person name="de Groot N.N."/>
        </authorList>
    </citation>
    <scope>NUCLEOTIDE SEQUENCE [LARGE SCALE GENOMIC DNA]</scope>
    <source>
        <strain evidence="3 5">Sb09</strain>
    </source>
</reference>
<evidence type="ECO:0000313" key="6">
    <source>
        <dbReference type="Proteomes" id="UP000214649"/>
    </source>
</evidence>
<evidence type="ECO:0000256" key="1">
    <source>
        <dbReference type="ARBA" id="ARBA00009129"/>
    </source>
</evidence>
<dbReference type="AlphaFoldDB" id="A0A1G9LJ12"/>
<dbReference type="Pfam" id="PF05532">
    <property type="entry name" value="CsbD"/>
    <property type="match status" value="1"/>
</dbReference>
<dbReference type="EMBL" id="FZRA01000001">
    <property type="protein sequence ID" value="SNU06082.1"/>
    <property type="molecule type" value="Genomic_DNA"/>
</dbReference>
<evidence type="ECO:0000313" key="5">
    <source>
        <dbReference type="Proteomes" id="UP000183162"/>
    </source>
</evidence>
<gene>
    <name evidence="3" type="ORF">SAMN05216400_1146</name>
    <name evidence="4" type="ORF">SAMN05216470_0161</name>
</gene>
<feature type="domain" description="CsbD-like" evidence="2">
    <location>
        <begin position="5"/>
        <end position="53"/>
    </location>
</feature>
<protein>
    <submittedName>
        <fullName evidence="3">CsbD-like</fullName>
    </submittedName>
</protein>
<accession>A0A1G9LJ12</accession>
<evidence type="ECO:0000259" key="2">
    <source>
        <dbReference type="Pfam" id="PF05532"/>
    </source>
</evidence>
<dbReference type="InterPro" id="IPR008462">
    <property type="entry name" value="CsbD"/>
</dbReference>
<evidence type="ECO:0000313" key="3">
    <source>
        <dbReference type="EMBL" id="SDL61916.1"/>
    </source>
</evidence>
<dbReference type="SUPFAM" id="SSF69047">
    <property type="entry name" value="Hypothetical protein YjbJ"/>
    <property type="match status" value="1"/>
</dbReference>